<dbReference type="EMBL" id="MUTJ01000053">
    <property type="protein sequence ID" value="ONU85018.1"/>
    <property type="molecule type" value="Genomic_DNA"/>
</dbReference>
<feature type="compositionally biased region" description="Gly residues" evidence="1">
    <location>
        <begin position="57"/>
        <end position="74"/>
    </location>
</feature>
<dbReference type="RefSeq" id="WP_077020129.1">
    <property type="nucleotide sequence ID" value="NZ_CADETK010000010.1"/>
</dbReference>
<protein>
    <submittedName>
        <fullName evidence="2">Uncharacterized protein</fullName>
    </submittedName>
</protein>
<accession>A0A1V2W4L5</accession>
<evidence type="ECO:0000313" key="3">
    <source>
        <dbReference type="Proteomes" id="UP000188543"/>
    </source>
</evidence>
<gene>
    <name evidence="2" type="ORF">A8E72_16610</name>
</gene>
<reference evidence="2 3" key="1">
    <citation type="submission" date="2016-08" db="EMBL/GenBank/DDBJ databases">
        <authorList>
            <person name="Seilhamer J.J."/>
        </authorList>
    </citation>
    <scope>NUCLEOTIDE SEQUENCE [LARGE SCALE GENOMIC DNA]</scope>
    <source>
        <strain evidence="2 3">VC14762</strain>
    </source>
</reference>
<evidence type="ECO:0000313" key="2">
    <source>
        <dbReference type="EMBL" id="ONU85018.1"/>
    </source>
</evidence>
<name>A0A1V2W4L5_9BURK</name>
<feature type="region of interest" description="Disordered" evidence="1">
    <location>
        <begin position="48"/>
        <end position="74"/>
    </location>
</feature>
<proteinExistence type="predicted"/>
<dbReference type="AlphaFoldDB" id="A0A1V2W4L5"/>
<comment type="caution">
    <text evidence="2">The sequence shown here is derived from an EMBL/GenBank/DDBJ whole genome shotgun (WGS) entry which is preliminary data.</text>
</comment>
<evidence type="ECO:0000256" key="1">
    <source>
        <dbReference type="SAM" id="MobiDB-lite"/>
    </source>
</evidence>
<organism evidence="2 3">
    <name type="scientific">Burkholderia cenocepacia</name>
    <dbReference type="NCBI Taxonomy" id="95486"/>
    <lineage>
        <taxon>Bacteria</taxon>
        <taxon>Pseudomonadati</taxon>
        <taxon>Pseudomonadota</taxon>
        <taxon>Betaproteobacteria</taxon>
        <taxon>Burkholderiales</taxon>
        <taxon>Burkholderiaceae</taxon>
        <taxon>Burkholderia</taxon>
        <taxon>Burkholderia cepacia complex</taxon>
    </lineage>
</organism>
<dbReference type="Proteomes" id="UP000188543">
    <property type="component" value="Unassembled WGS sequence"/>
</dbReference>
<sequence>MAKFKAPKNFGGITRDGETFKADKKGNIALPDDFPLDVAAAHGLVPSDDAAADDAAGGDGAAVGGAGSGDGAGA</sequence>